<accession>A0AAV3QLY9</accession>
<dbReference type="Proteomes" id="UP001454036">
    <property type="component" value="Unassembled WGS sequence"/>
</dbReference>
<evidence type="ECO:0000313" key="2">
    <source>
        <dbReference type="Proteomes" id="UP001454036"/>
    </source>
</evidence>
<dbReference type="AlphaFoldDB" id="A0AAV3QLY9"/>
<organism evidence="1 2">
    <name type="scientific">Lithospermum erythrorhizon</name>
    <name type="common">Purple gromwell</name>
    <name type="synonym">Lithospermum officinale var. erythrorhizon</name>
    <dbReference type="NCBI Taxonomy" id="34254"/>
    <lineage>
        <taxon>Eukaryota</taxon>
        <taxon>Viridiplantae</taxon>
        <taxon>Streptophyta</taxon>
        <taxon>Embryophyta</taxon>
        <taxon>Tracheophyta</taxon>
        <taxon>Spermatophyta</taxon>
        <taxon>Magnoliopsida</taxon>
        <taxon>eudicotyledons</taxon>
        <taxon>Gunneridae</taxon>
        <taxon>Pentapetalae</taxon>
        <taxon>asterids</taxon>
        <taxon>lamiids</taxon>
        <taxon>Boraginales</taxon>
        <taxon>Boraginaceae</taxon>
        <taxon>Boraginoideae</taxon>
        <taxon>Lithospermeae</taxon>
        <taxon>Lithospermum</taxon>
    </lineage>
</organism>
<protein>
    <recommendedName>
        <fullName evidence="3">Reverse transcriptase</fullName>
    </recommendedName>
</protein>
<name>A0AAV3QLY9_LITER</name>
<evidence type="ECO:0008006" key="3">
    <source>
        <dbReference type="Google" id="ProtNLM"/>
    </source>
</evidence>
<comment type="caution">
    <text evidence="1">The sequence shown here is derived from an EMBL/GenBank/DDBJ whole genome shotgun (WGS) entry which is preliminary data.</text>
</comment>
<proteinExistence type="predicted"/>
<dbReference type="EMBL" id="BAABME010004976">
    <property type="protein sequence ID" value="GAA0164186.1"/>
    <property type="molecule type" value="Genomic_DNA"/>
</dbReference>
<gene>
    <name evidence="1" type="ORF">LIER_19882</name>
</gene>
<reference evidence="1 2" key="1">
    <citation type="submission" date="2024-01" db="EMBL/GenBank/DDBJ databases">
        <title>The complete chloroplast genome sequence of Lithospermum erythrorhizon: insights into the phylogenetic relationship among Boraginaceae species and the maternal lineages of purple gromwells.</title>
        <authorList>
            <person name="Okada T."/>
            <person name="Watanabe K."/>
        </authorList>
    </citation>
    <scope>NUCLEOTIDE SEQUENCE [LARGE SCALE GENOMIC DNA]</scope>
</reference>
<evidence type="ECO:0000313" key="1">
    <source>
        <dbReference type="EMBL" id="GAA0164186.1"/>
    </source>
</evidence>
<keyword evidence="2" id="KW-1185">Reference proteome</keyword>
<sequence>MQYHSGCKVSIPCLAFVDDCIIFSNGAKLSINRVMKFLEHYQKISGQAINKEKSTCIMPPKLTASRVNLLFHATAKNREGAEENIHWLLGKGECDFWLDSWMDTGPLSNDIEVHQKGTEVKDFLTNGQ</sequence>